<proteinExistence type="predicted"/>
<dbReference type="Gene3D" id="3.90.640.10">
    <property type="entry name" value="Actin, Chain A, domain 4"/>
    <property type="match status" value="1"/>
</dbReference>
<dbReference type="PANTHER" id="PTHR14187">
    <property type="entry name" value="ALPHA KINASE/ELONGATION FACTOR 2 KINASE"/>
    <property type="match status" value="1"/>
</dbReference>
<dbReference type="InterPro" id="IPR043129">
    <property type="entry name" value="ATPase_NBD"/>
</dbReference>
<keyword evidence="1" id="KW-1133">Transmembrane helix</keyword>
<dbReference type="EMBL" id="CAMKVN010007878">
    <property type="protein sequence ID" value="CAI2191958.1"/>
    <property type="molecule type" value="Genomic_DNA"/>
</dbReference>
<evidence type="ECO:0000313" key="3">
    <source>
        <dbReference type="Proteomes" id="UP001153678"/>
    </source>
</evidence>
<dbReference type="OrthoDB" id="2963168at2759"/>
<dbReference type="Gene3D" id="3.30.420.40">
    <property type="match status" value="3"/>
</dbReference>
<name>A0A9W4WX01_9GLOM</name>
<reference evidence="2" key="1">
    <citation type="submission" date="2022-08" db="EMBL/GenBank/DDBJ databases">
        <authorList>
            <person name="Kallberg Y."/>
            <person name="Tangrot J."/>
            <person name="Rosling A."/>
        </authorList>
    </citation>
    <scope>NUCLEOTIDE SEQUENCE</scope>
    <source>
        <strain evidence="2">Wild A</strain>
    </source>
</reference>
<sequence>MSEEDIRVVLAIDFGTTYSGYACAHVANPDSIIIKDNWDGVEGRFKIPTVIKYKDDFYDSIESWGYSALAQSLKEKPFLPDNLNYKKVITDYLNKFCESIKETLHITWPGVDLHSNVSIVLTVPAEFVDNEITIMRECAFNAGLLKEKYSNNLRFTTEPEAAAIHCLNSIVKEQHNLNPGDSFMIVDCGGGTVDITTLELLENNKLSERTIRGGDYCGSTFVDQKFLEFIGKMTGPFAIEQMKEHHYAQLQYIVQEFCRFAKFKFTGEESVFEPFELDLDEIPVIKQYIKGEEEETLKSLYWFIEINFEEVQGMFDPVIERIINLIKGQLDQIENDCCAMFLVGGFSESKYLQTRIKKEFYELFPSILVPAIPIAAVLTGAVLYGLNESTVVT</sequence>
<gene>
    <name evidence="2" type="ORF">FWILDA_LOCUS15334</name>
</gene>
<dbReference type="SUPFAM" id="SSF53067">
    <property type="entry name" value="Actin-like ATPase domain"/>
    <property type="match status" value="2"/>
</dbReference>
<keyword evidence="1" id="KW-0472">Membrane</keyword>
<keyword evidence="1" id="KW-0812">Transmembrane</keyword>
<dbReference type="PANTHER" id="PTHR14187:SF5">
    <property type="entry name" value="HEAT SHOCK 70 KDA PROTEIN 12A"/>
    <property type="match status" value="1"/>
</dbReference>
<evidence type="ECO:0000256" key="1">
    <source>
        <dbReference type="SAM" id="Phobius"/>
    </source>
</evidence>
<dbReference type="AlphaFoldDB" id="A0A9W4WX01"/>
<organism evidence="2 3">
    <name type="scientific">Funneliformis geosporum</name>
    <dbReference type="NCBI Taxonomy" id="1117311"/>
    <lineage>
        <taxon>Eukaryota</taxon>
        <taxon>Fungi</taxon>
        <taxon>Fungi incertae sedis</taxon>
        <taxon>Mucoromycota</taxon>
        <taxon>Glomeromycotina</taxon>
        <taxon>Glomeromycetes</taxon>
        <taxon>Glomerales</taxon>
        <taxon>Glomeraceae</taxon>
        <taxon>Funneliformis</taxon>
    </lineage>
</organism>
<keyword evidence="3" id="KW-1185">Reference proteome</keyword>
<protein>
    <submittedName>
        <fullName evidence="2">6893_t:CDS:1</fullName>
    </submittedName>
</protein>
<comment type="caution">
    <text evidence="2">The sequence shown here is derived from an EMBL/GenBank/DDBJ whole genome shotgun (WGS) entry which is preliminary data.</text>
</comment>
<dbReference type="Proteomes" id="UP001153678">
    <property type="component" value="Unassembled WGS sequence"/>
</dbReference>
<feature type="non-terminal residue" evidence="2">
    <location>
        <position position="1"/>
    </location>
</feature>
<feature type="transmembrane region" description="Helical" evidence="1">
    <location>
        <begin position="363"/>
        <end position="386"/>
    </location>
</feature>
<accession>A0A9W4WX01</accession>
<dbReference type="CDD" id="cd10229">
    <property type="entry name" value="ASKHA_NBD_HSP70_HSPA12"/>
    <property type="match status" value="1"/>
</dbReference>
<evidence type="ECO:0000313" key="2">
    <source>
        <dbReference type="EMBL" id="CAI2191958.1"/>
    </source>
</evidence>